<dbReference type="eggNOG" id="ENOG502SY9C">
    <property type="taxonomic scope" value="Eukaryota"/>
</dbReference>
<proteinExistence type="predicted"/>
<organism evidence="2 3">
    <name type="scientific">Colletotrichum fioriniae PJ7</name>
    <dbReference type="NCBI Taxonomy" id="1445577"/>
    <lineage>
        <taxon>Eukaryota</taxon>
        <taxon>Fungi</taxon>
        <taxon>Dikarya</taxon>
        <taxon>Ascomycota</taxon>
        <taxon>Pezizomycotina</taxon>
        <taxon>Sordariomycetes</taxon>
        <taxon>Hypocreomycetidae</taxon>
        <taxon>Glomerellales</taxon>
        <taxon>Glomerellaceae</taxon>
        <taxon>Colletotrichum</taxon>
        <taxon>Colletotrichum acutatum species complex</taxon>
    </lineage>
</organism>
<reference evidence="2 3" key="1">
    <citation type="submission" date="2014-02" db="EMBL/GenBank/DDBJ databases">
        <title>The genome sequence of Colletotrichum fioriniae PJ7.</title>
        <authorList>
            <person name="Baroncelli R."/>
            <person name="Thon M.R."/>
        </authorList>
    </citation>
    <scope>NUCLEOTIDE SEQUENCE [LARGE SCALE GENOMIC DNA]</scope>
    <source>
        <strain evidence="2 3">PJ7</strain>
    </source>
</reference>
<dbReference type="HOGENOM" id="CLU_1310003_0_0_1"/>
<dbReference type="OrthoDB" id="4839435at2759"/>
<dbReference type="AlphaFoldDB" id="A0A010RK82"/>
<feature type="transmembrane region" description="Helical" evidence="1">
    <location>
        <begin position="186"/>
        <end position="206"/>
    </location>
</feature>
<keyword evidence="1" id="KW-0812">Transmembrane</keyword>
<dbReference type="PANTHER" id="PTHR37048">
    <property type="entry name" value="QUESTIONABLE PROTEIN"/>
    <property type="match status" value="1"/>
</dbReference>
<dbReference type="STRING" id="1445577.A0A010RK82"/>
<keyword evidence="1" id="KW-1133">Transmembrane helix</keyword>
<evidence type="ECO:0000313" key="2">
    <source>
        <dbReference type="EMBL" id="EXF80821.1"/>
    </source>
</evidence>
<gene>
    <name evidence="2" type="ORF">CFIO01_01192</name>
</gene>
<dbReference type="KEGG" id="cfj:CFIO01_01192"/>
<accession>A0A010RK82</accession>
<comment type="caution">
    <text evidence="2">The sequence shown here is derived from an EMBL/GenBank/DDBJ whole genome shotgun (WGS) entry which is preliminary data.</text>
</comment>
<dbReference type="PANTHER" id="PTHR37048:SF2">
    <property type="entry name" value="QUESTIONABLE PROTEIN"/>
    <property type="match status" value="1"/>
</dbReference>
<evidence type="ECO:0000256" key="1">
    <source>
        <dbReference type="SAM" id="Phobius"/>
    </source>
</evidence>
<keyword evidence="3" id="KW-1185">Reference proteome</keyword>
<name>A0A010RK82_9PEZI</name>
<dbReference type="Proteomes" id="UP000020467">
    <property type="component" value="Unassembled WGS sequence"/>
</dbReference>
<protein>
    <submittedName>
        <fullName evidence="2">Uncharacterized protein</fullName>
    </submittedName>
</protein>
<dbReference type="EMBL" id="JARH01000415">
    <property type="protein sequence ID" value="EXF80821.1"/>
    <property type="molecule type" value="Genomic_DNA"/>
</dbReference>
<evidence type="ECO:0000313" key="3">
    <source>
        <dbReference type="Proteomes" id="UP000020467"/>
    </source>
</evidence>
<sequence>MWLPLKHHIPATIDPNLQEGAYNHPVIIMSKIPSPEGLVEIFMITSMGSRGIAQAHTPDWAHWLKYVPIKPTTHPSMPDTQLCFPDNCAPLAKNSYVNIRQIYSIHLEALRPYRLSGGDPPVLGKASLKSLKKVSGFVDLYDLTNSDSNTSNRLKRSKNRDVEASLPEFEDFPVGPREAVQSDVHISMAGLLLLVLLAVVFLHLYIKSRV</sequence>
<keyword evidence="1" id="KW-0472">Membrane</keyword>